<dbReference type="PANTHER" id="PTHR16861:SF4">
    <property type="entry name" value="SH3 DOMAIN PROTEIN (AFU_ORTHOLOGUE AFUA_1G13610)"/>
    <property type="match status" value="1"/>
</dbReference>
<feature type="region of interest" description="Disordered" evidence="1">
    <location>
        <begin position="400"/>
        <end position="466"/>
    </location>
</feature>
<dbReference type="AlphaFoldDB" id="A0A7M5XCB3"/>
<dbReference type="PANTHER" id="PTHR16861">
    <property type="entry name" value="GLYCOPROTEIN 38"/>
    <property type="match status" value="1"/>
</dbReference>
<reference evidence="3" key="1">
    <citation type="submission" date="2021-01" db="UniProtKB">
        <authorList>
            <consortium name="EnsemblMetazoa"/>
        </authorList>
    </citation>
    <scope>IDENTIFICATION</scope>
</reference>
<feature type="compositionally biased region" description="Polar residues" evidence="1">
    <location>
        <begin position="424"/>
        <end position="434"/>
    </location>
</feature>
<evidence type="ECO:0000313" key="3">
    <source>
        <dbReference type="EnsemblMetazoa" id="CLYHEMP020965.1"/>
    </source>
</evidence>
<organism evidence="3 4">
    <name type="scientific">Clytia hemisphaerica</name>
    <dbReference type="NCBI Taxonomy" id="252671"/>
    <lineage>
        <taxon>Eukaryota</taxon>
        <taxon>Metazoa</taxon>
        <taxon>Cnidaria</taxon>
        <taxon>Hydrozoa</taxon>
        <taxon>Hydroidolina</taxon>
        <taxon>Leptothecata</taxon>
        <taxon>Obeliida</taxon>
        <taxon>Clytiidae</taxon>
        <taxon>Clytia</taxon>
    </lineage>
</organism>
<evidence type="ECO:0000313" key="4">
    <source>
        <dbReference type="Proteomes" id="UP000594262"/>
    </source>
</evidence>
<dbReference type="EnsemblMetazoa" id="CLYHEMT020965.1">
    <property type="protein sequence ID" value="CLYHEMP020965.1"/>
    <property type="gene ID" value="CLYHEMG020965"/>
</dbReference>
<feature type="compositionally biased region" description="Low complexity" evidence="1">
    <location>
        <begin position="302"/>
        <end position="347"/>
    </location>
</feature>
<keyword evidence="2" id="KW-1133">Transmembrane helix</keyword>
<protein>
    <submittedName>
        <fullName evidence="3">Uncharacterized protein</fullName>
    </submittedName>
</protein>
<feature type="transmembrane region" description="Helical" evidence="2">
    <location>
        <begin position="352"/>
        <end position="376"/>
    </location>
</feature>
<keyword evidence="2" id="KW-0812">Transmembrane</keyword>
<feature type="region of interest" description="Disordered" evidence="1">
    <location>
        <begin position="277"/>
        <end position="347"/>
    </location>
</feature>
<sequence>MRLFTGENILWLLLFIVDLQIIGILGIDEFIDVEYRSGEVDKFKIHGSSFEESVCKTKFNARLERKWSDGVECMCAAGETFIALNGEVPKCQVEDINNRIFDCSCSGQCSQILKQYRSSDRVIGKIYLGDLDCLNQYQSGKEGLYSWNGKRLIPRLTFAEDFTLALQTTSILNIMWKDNRPFDVYNKYEGVLAKYNLTLTCGGKTIERCLIWKGEGKQESIRINYEIITPPTTQPTIPPNTLFTKPTATTVTQSQSTTFATKTTTTIQSTITSTENPITTTASTTRARSTTPLKSSTTVHQPTTAAKTTTKTPPTTANPEPTTNSTTSKPMMTTRSISGSDTTTQDSSTTTIFIGSLVGVLVLLIIVIVLVIVCCIKKRRGEVNKNKAPIQFHADNPAFKASAPSQQQHSNGEYLYPEFGPASNVHQNQQSRTTGYEFDPEDEGNSQYQPYLKPDTLVYEPIPYND</sequence>
<proteinExistence type="predicted"/>
<feature type="compositionally biased region" description="Low complexity" evidence="1">
    <location>
        <begin position="277"/>
        <end position="291"/>
    </location>
</feature>
<accession>A0A7M5XCB3</accession>
<evidence type="ECO:0000256" key="2">
    <source>
        <dbReference type="SAM" id="Phobius"/>
    </source>
</evidence>
<feature type="compositionally biased region" description="Polar residues" evidence="1">
    <location>
        <begin position="292"/>
        <end position="301"/>
    </location>
</feature>
<dbReference type="Proteomes" id="UP000594262">
    <property type="component" value="Unplaced"/>
</dbReference>
<name>A0A7M5XCB3_9CNID</name>
<evidence type="ECO:0000256" key="1">
    <source>
        <dbReference type="SAM" id="MobiDB-lite"/>
    </source>
</evidence>
<keyword evidence="2" id="KW-0472">Membrane</keyword>
<keyword evidence="4" id="KW-1185">Reference proteome</keyword>